<dbReference type="InterPro" id="IPR051783">
    <property type="entry name" value="NAD(P)-dependent_oxidoreduct"/>
</dbReference>
<dbReference type="InterPro" id="IPR036291">
    <property type="entry name" value="NAD(P)-bd_dom_sf"/>
</dbReference>
<gene>
    <name evidence="2" type="ORF">KC19_10G039300</name>
</gene>
<reference evidence="2" key="1">
    <citation type="submission" date="2020-06" db="EMBL/GenBank/DDBJ databases">
        <title>WGS assembly of Ceratodon purpureus strain R40.</title>
        <authorList>
            <person name="Carey S.B."/>
            <person name="Jenkins J."/>
            <person name="Shu S."/>
            <person name="Lovell J.T."/>
            <person name="Sreedasyam A."/>
            <person name="Maumus F."/>
            <person name="Tiley G.P."/>
            <person name="Fernandez-Pozo N."/>
            <person name="Barry K."/>
            <person name="Chen C."/>
            <person name="Wang M."/>
            <person name="Lipzen A."/>
            <person name="Daum C."/>
            <person name="Saski C.A."/>
            <person name="Payton A.C."/>
            <person name="Mcbreen J.C."/>
            <person name="Conrad R.E."/>
            <person name="Kollar L.M."/>
            <person name="Olsson S."/>
            <person name="Huttunen S."/>
            <person name="Landis J.B."/>
            <person name="Wickett N.J."/>
            <person name="Johnson M.G."/>
            <person name="Rensing S.A."/>
            <person name="Grimwood J."/>
            <person name="Schmutz J."/>
            <person name="Mcdaniel S.F."/>
        </authorList>
    </citation>
    <scope>NUCLEOTIDE SEQUENCE</scope>
    <source>
        <strain evidence="2">R40</strain>
    </source>
</reference>
<protein>
    <recommendedName>
        <fullName evidence="1">NAD-dependent epimerase/dehydratase domain-containing protein</fullName>
    </recommendedName>
</protein>
<sequence length="339" mass="37190">MGRVMVTGATGYLGGRLCKALLEGGHSVVALVRRSSKVKELPAEVELVEGDVRDAESVRRACVGCDYVVHSAALVGSWLPDSSQFIKVNVEGTANVIEAVKATPSIKKLIYTSSFFALGPTDGYIADENQFHSLKTFYSPYEESKALAEKLVQEAAAQGVPIVSLYPGVIYGPGSMTKGNSLAELMIERFNGRMPGYPGVKGNKFSFCHIDDVVAAFRAAMETGKEGERYLLCGENLCFHEVFDLAATLTNTNPPKFTTPMWILELAGFLCVQWARFGAWSGISHQIPFVTTHSVEILKHQWAYSSTKAERELGYKVRPLEEGLHELLTWLKASGHIKY</sequence>
<evidence type="ECO:0000313" key="2">
    <source>
        <dbReference type="EMBL" id="KAG0558579.1"/>
    </source>
</evidence>
<comment type="caution">
    <text evidence="2">The sequence shown here is derived from an EMBL/GenBank/DDBJ whole genome shotgun (WGS) entry which is preliminary data.</text>
</comment>
<keyword evidence="3" id="KW-1185">Reference proteome</keyword>
<dbReference type="PANTHER" id="PTHR48079:SF6">
    <property type="entry name" value="NAD(P)-BINDING DOMAIN-CONTAINING PROTEIN-RELATED"/>
    <property type="match status" value="1"/>
</dbReference>
<feature type="domain" description="NAD-dependent epimerase/dehydratase" evidence="1">
    <location>
        <begin position="4"/>
        <end position="232"/>
    </location>
</feature>
<name>A0A8T0GK65_CERPU</name>
<evidence type="ECO:0000313" key="3">
    <source>
        <dbReference type="Proteomes" id="UP000822688"/>
    </source>
</evidence>
<dbReference type="EMBL" id="CM026431">
    <property type="protein sequence ID" value="KAG0558579.1"/>
    <property type="molecule type" value="Genomic_DNA"/>
</dbReference>
<organism evidence="2 3">
    <name type="scientific">Ceratodon purpureus</name>
    <name type="common">Fire moss</name>
    <name type="synonym">Dicranum purpureum</name>
    <dbReference type="NCBI Taxonomy" id="3225"/>
    <lineage>
        <taxon>Eukaryota</taxon>
        <taxon>Viridiplantae</taxon>
        <taxon>Streptophyta</taxon>
        <taxon>Embryophyta</taxon>
        <taxon>Bryophyta</taxon>
        <taxon>Bryophytina</taxon>
        <taxon>Bryopsida</taxon>
        <taxon>Dicranidae</taxon>
        <taxon>Pseudoditrichales</taxon>
        <taxon>Ditrichaceae</taxon>
        <taxon>Ceratodon</taxon>
    </lineage>
</organism>
<dbReference type="InterPro" id="IPR001509">
    <property type="entry name" value="Epimerase_deHydtase"/>
</dbReference>
<dbReference type="Gene3D" id="3.40.50.720">
    <property type="entry name" value="NAD(P)-binding Rossmann-like Domain"/>
    <property type="match status" value="1"/>
</dbReference>
<dbReference type="SUPFAM" id="SSF51735">
    <property type="entry name" value="NAD(P)-binding Rossmann-fold domains"/>
    <property type="match status" value="1"/>
</dbReference>
<dbReference type="Proteomes" id="UP000822688">
    <property type="component" value="Chromosome 10"/>
</dbReference>
<evidence type="ECO:0000259" key="1">
    <source>
        <dbReference type="Pfam" id="PF01370"/>
    </source>
</evidence>
<dbReference type="FunFam" id="3.40.50.720:FF:000425">
    <property type="entry name" value="NAD(P)-binding Rossmann-fold superfamily protein"/>
    <property type="match status" value="1"/>
</dbReference>
<dbReference type="AlphaFoldDB" id="A0A8T0GK65"/>
<dbReference type="CDD" id="cd05228">
    <property type="entry name" value="AR_FR_like_1_SDR_e"/>
    <property type="match status" value="1"/>
</dbReference>
<dbReference type="PANTHER" id="PTHR48079">
    <property type="entry name" value="PROTEIN YEEZ"/>
    <property type="match status" value="1"/>
</dbReference>
<dbReference type="GO" id="GO:0004029">
    <property type="term" value="F:aldehyde dehydrogenase (NAD+) activity"/>
    <property type="evidence" value="ECO:0007669"/>
    <property type="project" value="TreeGrafter"/>
</dbReference>
<proteinExistence type="predicted"/>
<dbReference type="GO" id="GO:0005737">
    <property type="term" value="C:cytoplasm"/>
    <property type="evidence" value="ECO:0007669"/>
    <property type="project" value="TreeGrafter"/>
</dbReference>
<dbReference type="Pfam" id="PF01370">
    <property type="entry name" value="Epimerase"/>
    <property type="match status" value="1"/>
</dbReference>
<accession>A0A8T0GK65</accession>